<dbReference type="Gene3D" id="2.60.40.3880">
    <property type="match status" value="1"/>
</dbReference>
<evidence type="ECO:0000313" key="9">
    <source>
        <dbReference type="EMBL" id="TKJ38515.1"/>
    </source>
</evidence>
<dbReference type="Gene3D" id="2.60.40.10">
    <property type="entry name" value="Immunoglobulins"/>
    <property type="match status" value="3"/>
</dbReference>
<dbReference type="Pfam" id="PF13229">
    <property type="entry name" value="Beta_helix"/>
    <property type="match status" value="1"/>
</dbReference>
<dbReference type="NCBIfam" id="TIGR04183">
    <property type="entry name" value="Por_Secre_tail"/>
    <property type="match status" value="1"/>
</dbReference>
<organism evidence="9 10">
    <name type="scientific">candidate division LCP-89 bacterium B3_LCP</name>
    <dbReference type="NCBI Taxonomy" id="2012998"/>
    <lineage>
        <taxon>Bacteria</taxon>
        <taxon>Pseudomonadati</taxon>
        <taxon>Bacteria division LCP-89</taxon>
    </lineage>
</organism>
<accession>A0A532UU96</accession>
<name>A0A532UU96_UNCL8</name>
<dbReference type="Pfam" id="PF22544">
    <property type="entry name" value="HYDIN_VesB_CFA65-like_Ig"/>
    <property type="match status" value="2"/>
</dbReference>
<feature type="domain" description="HYDIN/VesB/CFA65-like Ig-like" evidence="8">
    <location>
        <begin position="587"/>
        <end position="678"/>
    </location>
</feature>
<dbReference type="InterPro" id="IPR013783">
    <property type="entry name" value="Ig-like_fold"/>
</dbReference>
<protein>
    <recommendedName>
        <fullName evidence="11">Secretion system C-terminal sorting domain-containing protein</fullName>
    </recommendedName>
</protein>
<comment type="caution">
    <text evidence="9">The sequence shown here is derived from an EMBL/GenBank/DDBJ whole genome shotgun (WGS) entry which is preliminary data.</text>
</comment>
<dbReference type="InterPro" id="IPR011050">
    <property type="entry name" value="Pectin_lyase_fold/virulence"/>
</dbReference>
<keyword evidence="4" id="KW-0969">Cilium</keyword>
<evidence type="ECO:0000256" key="1">
    <source>
        <dbReference type="ARBA" id="ARBA00004138"/>
    </source>
</evidence>
<dbReference type="SUPFAM" id="SSF51126">
    <property type="entry name" value="Pectin lyase-like"/>
    <property type="match status" value="1"/>
</dbReference>
<dbReference type="SMART" id="SM00710">
    <property type="entry name" value="PbH1"/>
    <property type="match status" value="6"/>
</dbReference>
<sequence length="916" mass="99342">MLKHLLVAGVSTILLPLITAAQTIIPGGNVNGLWEFSGSPYNIEGEITIPAGDTLTIESGVEVVFQGHYKFIINGFLEAAGTENDSILFTSANPDTGWGGIRFLDALDSNQLFFCVIQYGRATGSSPDNHGGGIYCDNSNPVIAHSSIRNNYSEAAGGGIYCLENSNPSINHCVINNNTAVLDGGGIHCWEGAEPTVSYCTIFANTGNYGGGVFCGNNSDLTIVNCTISRNTAIQLGGAVNCYNANPAILNTVIEGNLGSGGVNIHNAPGISISYCDLSNNQGGNLIGNTIPPGAGQLIFINTNLDSCDIFFNIFEEPLFEDPLNGNYNLTWINYPVWDNTRSPCIDAGNPDQQYLDPDSTTADIGASYFDQSTFPPVPEIVVSSQLLDFETVRIGNQADLPLTIYNNGNRYLILYDINSSSLAFSTNFNPLDSLILPTDSLLITVYFDPDDTLSYNEILSIDNDDELVEVELLGIGEEPSEPNIQITADSLDFGSVIVGTQSSLPFTIYNVGDTTLVLYDLTANDPAFTTNFDLADSLILPNDSLMITVTFAPVEIISYSDTLRIDNNDELVELSLIGAGVSPPAPDISVSGYTLDFGALLLGAQETLPLTIYNMGNADLILYEMTTSDTAFTMDYDPADSLIAPGDSLNIIVYFTPSQIAFYQDTLTIESNDEIVLVALEGEGIGPVQITLTPYSPPIIIPESGGSFDFNIAVENLTSVEQIFDLWTIIRLPQVGEVPIMTVANITIPGNTVIDRDRTQFVPEIAPSGTYTYYAYVGNYPWVINDYDTFNFEKQGNNVNCSMGAASDWLCTGENFYDLFPTSNMDIPTEYILYYPYPNPFNPVTTFKIELPVASWVTLEIYDVSGRSLGIVIDDWRLAGYYEVTFDGSRFVSGIYIYKLSAGDFISTGKIVLMK</sequence>
<dbReference type="AlphaFoldDB" id="A0A532UU96"/>
<feature type="chain" id="PRO_5021763760" description="Secretion system C-terminal sorting domain-containing protein" evidence="6">
    <location>
        <begin position="22"/>
        <end position="916"/>
    </location>
</feature>
<keyword evidence="3" id="KW-0963">Cytoplasm</keyword>
<evidence type="ECO:0000256" key="3">
    <source>
        <dbReference type="ARBA" id="ARBA00022490"/>
    </source>
</evidence>
<evidence type="ECO:0000259" key="7">
    <source>
        <dbReference type="Pfam" id="PF13229"/>
    </source>
</evidence>
<reference evidence="9 10" key="1">
    <citation type="submission" date="2017-06" db="EMBL/GenBank/DDBJ databases">
        <title>Novel microbial phyla capable of carbon fixation and sulfur reduction in deep-sea sediments.</title>
        <authorList>
            <person name="Huang J."/>
            <person name="Baker B."/>
            <person name="Wang Y."/>
        </authorList>
    </citation>
    <scope>NUCLEOTIDE SEQUENCE [LARGE SCALE GENOMIC DNA]</scope>
    <source>
        <strain evidence="9">B3_LCP</strain>
    </source>
</reference>
<dbReference type="InterPro" id="IPR053879">
    <property type="entry name" value="HYDIN_VesB_CFA65-like_Ig"/>
</dbReference>
<proteinExistence type="predicted"/>
<dbReference type="NCBIfam" id="NF012200">
    <property type="entry name" value="choice_anch_D"/>
    <property type="match status" value="3"/>
</dbReference>
<comment type="subcellular location">
    <subcellularLocation>
        <location evidence="1">Cell projection</location>
        <location evidence="1">Cilium</location>
    </subcellularLocation>
    <subcellularLocation>
        <location evidence="2">Cytoplasm</location>
    </subcellularLocation>
</comment>
<evidence type="ECO:0000256" key="2">
    <source>
        <dbReference type="ARBA" id="ARBA00004496"/>
    </source>
</evidence>
<dbReference type="InterPro" id="IPR039448">
    <property type="entry name" value="Beta_helix"/>
</dbReference>
<feature type="domain" description="HYDIN/VesB/CFA65-like Ig-like" evidence="8">
    <location>
        <begin position="483"/>
        <end position="577"/>
    </location>
</feature>
<keyword evidence="5" id="KW-0966">Cell projection</keyword>
<dbReference type="EMBL" id="NJBN01000009">
    <property type="protein sequence ID" value="TKJ38515.1"/>
    <property type="molecule type" value="Genomic_DNA"/>
</dbReference>
<dbReference type="PANTHER" id="PTHR23053">
    <property type="entry name" value="DLEC1 DELETED IN LUNG AND ESOPHAGEAL CANCER 1"/>
    <property type="match status" value="1"/>
</dbReference>
<feature type="signal peptide" evidence="6">
    <location>
        <begin position="1"/>
        <end position="21"/>
    </location>
</feature>
<evidence type="ECO:0000256" key="5">
    <source>
        <dbReference type="ARBA" id="ARBA00023273"/>
    </source>
</evidence>
<dbReference type="InterPro" id="IPR026444">
    <property type="entry name" value="Secre_tail"/>
</dbReference>
<evidence type="ECO:0000313" key="10">
    <source>
        <dbReference type="Proteomes" id="UP000319619"/>
    </source>
</evidence>
<dbReference type="Proteomes" id="UP000319619">
    <property type="component" value="Unassembled WGS sequence"/>
</dbReference>
<evidence type="ECO:0000259" key="8">
    <source>
        <dbReference type="Pfam" id="PF22544"/>
    </source>
</evidence>
<gene>
    <name evidence="9" type="ORF">CEE37_12160</name>
</gene>
<dbReference type="InterPro" id="IPR006626">
    <property type="entry name" value="PbH1"/>
</dbReference>
<evidence type="ECO:0000256" key="6">
    <source>
        <dbReference type="SAM" id="SignalP"/>
    </source>
</evidence>
<dbReference type="PANTHER" id="PTHR23053:SF0">
    <property type="entry name" value="HYDROCEPHALUS-INDUCING PROTEIN HOMOLOG"/>
    <property type="match status" value="1"/>
</dbReference>
<dbReference type="GO" id="GO:0005737">
    <property type="term" value="C:cytoplasm"/>
    <property type="evidence" value="ECO:0007669"/>
    <property type="project" value="UniProtKB-SubCell"/>
</dbReference>
<dbReference type="InterPro" id="IPR033305">
    <property type="entry name" value="Hydin-like"/>
</dbReference>
<dbReference type="Gene3D" id="2.160.20.10">
    <property type="entry name" value="Single-stranded right-handed beta-helix, Pectin lyase-like"/>
    <property type="match status" value="1"/>
</dbReference>
<dbReference type="InterPro" id="IPR012334">
    <property type="entry name" value="Pectin_lyas_fold"/>
</dbReference>
<keyword evidence="6" id="KW-0732">Signal</keyword>
<evidence type="ECO:0000256" key="4">
    <source>
        <dbReference type="ARBA" id="ARBA00023069"/>
    </source>
</evidence>
<evidence type="ECO:0008006" key="11">
    <source>
        <dbReference type="Google" id="ProtNLM"/>
    </source>
</evidence>
<feature type="domain" description="Right handed beta helix" evidence="7">
    <location>
        <begin position="128"/>
        <end position="255"/>
    </location>
</feature>